<evidence type="ECO:0000313" key="1">
    <source>
        <dbReference type="EMBL" id="KAF7565784.1"/>
    </source>
</evidence>
<dbReference type="Proteomes" id="UP000245464">
    <property type="component" value="Chromosome 10"/>
</dbReference>
<dbReference type="Proteomes" id="UP000249757">
    <property type="component" value="Unassembled WGS sequence"/>
</dbReference>
<dbReference type="EMBL" id="NQIK02000010">
    <property type="protein sequence ID" value="KAF7565784.1"/>
    <property type="molecule type" value="Genomic_DNA"/>
</dbReference>
<reference evidence="1" key="1">
    <citation type="journal article" date="2018" name="BMC Genomics">
        <title>Comparative genomics of the wheat fungal pathogen Pyrenophora tritici-repentis reveals chromosomal variations and genome plasticity.</title>
        <authorList>
            <person name="Moolhuijzen P."/>
            <person name="See P.T."/>
            <person name="Hane J.K."/>
            <person name="Shi G."/>
            <person name="Liu Z."/>
            <person name="Oliver R.P."/>
            <person name="Moffat C.S."/>
        </authorList>
    </citation>
    <scope>NUCLEOTIDE SEQUENCE [LARGE SCALE GENOMIC DNA]</scope>
    <source>
        <strain evidence="1">M4</strain>
    </source>
</reference>
<accession>A0A2W1D8L4</accession>
<dbReference type="EMBL" id="NRDI02000019">
    <property type="protein sequence ID" value="KAI1509807.1"/>
    <property type="molecule type" value="Genomic_DNA"/>
</dbReference>
<sequence length="133" mass="15256">MTNTTYSTLYPEISSLIPRLRNAINTFDFISHQPETFRQQLALAVQGYRTLEIQNELGVHILNVLNRDDWPGRLWLDILSDAIGEIDRGCSLLIKAGFRWGEGKRTPKFDEAATIVRGLLEREEKEEALRGKK</sequence>
<comment type="caution">
    <text evidence="2">The sequence shown here is derived from an EMBL/GenBank/DDBJ whole genome shotgun (WGS) entry which is preliminary data.</text>
</comment>
<reference evidence="2" key="3">
    <citation type="journal article" date="2022" name="bioRxiv">
        <title>A global pangenome for the wheat fungal pathogen Pyrenophora tritici-repentis and prediction of effector protein structural homology.</title>
        <authorList>
            <person name="Moolhuijzen P."/>
            <person name="See P.T."/>
            <person name="Shi G."/>
            <person name="Powell H.R."/>
            <person name="Cockram J."/>
            <person name="Jorgensen L.N."/>
            <person name="Benslimane H."/>
            <person name="Strelkov S.E."/>
            <person name="Turner J."/>
            <person name="Liu Z."/>
            <person name="Moffat C.S."/>
        </authorList>
    </citation>
    <scope>NUCLEOTIDE SEQUENCE</scope>
    <source>
        <strain evidence="2">86-124</strain>
    </source>
</reference>
<proteinExistence type="predicted"/>
<keyword evidence="3" id="KW-1185">Reference proteome</keyword>
<protein>
    <submittedName>
        <fullName evidence="2">Uncharacterized protein</fullName>
    </submittedName>
</protein>
<dbReference type="AlphaFoldDB" id="A0A2W1D8L4"/>
<gene>
    <name evidence="2" type="ORF">Ptr86124_011393</name>
    <name evidence="1" type="ORF">PtrM4_052180</name>
</gene>
<evidence type="ECO:0000313" key="3">
    <source>
        <dbReference type="Proteomes" id="UP000249757"/>
    </source>
</evidence>
<name>A0A2W1D8L4_9PLEO</name>
<reference evidence="2" key="2">
    <citation type="submission" date="2021-05" db="EMBL/GenBank/DDBJ databases">
        <authorList>
            <person name="Moolhuijzen P.M."/>
            <person name="Moffat C.S."/>
        </authorList>
    </citation>
    <scope>NUCLEOTIDE SEQUENCE</scope>
    <source>
        <strain evidence="2">86-124</strain>
    </source>
</reference>
<evidence type="ECO:0000313" key="2">
    <source>
        <dbReference type="EMBL" id="KAI1509807.1"/>
    </source>
</evidence>
<reference evidence="3" key="4">
    <citation type="journal article" date="2022" name="Microb. Genom.">
        <title>A global pangenome for the wheat fungal pathogen Pyrenophora tritici-repentis and prediction of effector protein structural homology.</title>
        <authorList>
            <person name="Moolhuijzen P.M."/>
            <person name="See P.T."/>
            <person name="Shi G."/>
            <person name="Powell H.R."/>
            <person name="Cockram J."/>
            <person name="Jorgensen L.N."/>
            <person name="Benslimane H."/>
            <person name="Strelkov S.E."/>
            <person name="Turner J."/>
            <person name="Liu Z."/>
            <person name="Moffat C.S."/>
        </authorList>
    </citation>
    <scope>NUCLEOTIDE SEQUENCE [LARGE SCALE GENOMIC DNA]</scope>
</reference>
<organism evidence="2 3">
    <name type="scientific">Pyrenophora tritici-repentis</name>
    <dbReference type="NCBI Taxonomy" id="45151"/>
    <lineage>
        <taxon>Eukaryota</taxon>
        <taxon>Fungi</taxon>
        <taxon>Dikarya</taxon>
        <taxon>Ascomycota</taxon>
        <taxon>Pezizomycotina</taxon>
        <taxon>Dothideomycetes</taxon>
        <taxon>Pleosporomycetidae</taxon>
        <taxon>Pleosporales</taxon>
        <taxon>Pleosporineae</taxon>
        <taxon>Pleosporaceae</taxon>
        <taxon>Pyrenophora</taxon>
    </lineage>
</organism>